<keyword evidence="2" id="KW-1185">Reference proteome</keyword>
<dbReference type="PANTHER" id="PTHR46586">
    <property type="entry name" value="ANKYRIN REPEAT-CONTAINING PROTEIN"/>
    <property type="match status" value="1"/>
</dbReference>
<dbReference type="Proteomes" id="UP000198341">
    <property type="component" value="Chromosome 11"/>
</dbReference>
<dbReference type="InterPro" id="IPR036770">
    <property type="entry name" value="Ankyrin_rpt-contain_sf"/>
</dbReference>
<dbReference type="SUPFAM" id="SSF48403">
    <property type="entry name" value="Ankyrin repeat"/>
    <property type="match status" value="1"/>
</dbReference>
<dbReference type="Pfam" id="PF12796">
    <property type="entry name" value="Ank_2"/>
    <property type="match status" value="1"/>
</dbReference>
<dbReference type="GeneID" id="19012847"/>
<evidence type="ECO:0000313" key="2">
    <source>
        <dbReference type="Proteomes" id="UP000198341"/>
    </source>
</evidence>
<dbReference type="PANTHER" id="PTHR46586:SF3">
    <property type="entry name" value="ANKYRIN REPEAT-CONTAINING PROTEIN"/>
    <property type="match status" value="1"/>
</dbReference>
<gene>
    <name evidence="1" type="ordered locus">Bathy11g01670</name>
</gene>
<dbReference type="RefSeq" id="XP_007510073.1">
    <property type="nucleotide sequence ID" value="XM_007510011.1"/>
</dbReference>
<accession>K8FA01</accession>
<protein>
    <submittedName>
        <fullName evidence="1">Uncharacterized protein</fullName>
    </submittedName>
</protein>
<reference evidence="1 2" key="1">
    <citation type="submission" date="2011-10" db="EMBL/GenBank/DDBJ databases">
        <authorList>
            <person name="Genoscope - CEA"/>
        </authorList>
    </citation>
    <scope>NUCLEOTIDE SEQUENCE [LARGE SCALE GENOMIC DNA]</scope>
    <source>
        <strain evidence="1 2">RCC 1105</strain>
    </source>
</reference>
<dbReference type="EMBL" id="FO082268">
    <property type="protein sequence ID" value="CCO18418.1"/>
    <property type="molecule type" value="Genomic_DNA"/>
</dbReference>
<dbReference type="OrthoDB" id="194358at2759"/>
<dbReference type="InterPro" id="IPR002110">
    <property type="entry name" value="Ankyrin_rpt"/>
</dbReference>
<dbReference type="AlphaFoldDB" id="K8FA01"/>
<proteinExistence type="predicted"/>
<dbReference type="Gene3D" id="1.25.40.20">
    <property type="entry name" value="Ankyrin repeat-containing domain"/>
    <property type="match status" value="2"/>
</dbReference>
<organism evidence="1 2">
    <name type="scientific">Bathycoccus prasinos</name>
    <dbReference type="NCBI Taxonomy" id="41875"/>
    <lineage>
        <taxon>Eukaryota</taxon>
        <taxon>Viridiplantae</taxon>
        <taxon>Chlorophyta</taxon>
        <taxon>Mamiellophyceae</taxon>
        <taxon>Mamiellales</taxon>
        <taxon>Bathycoccaceae</taxon>
        <taxon>Bathycoccus</taxon>
    </lineage>
</organism>
<sequence>MDDDLEKRGKVLLWDLLVNDNDDVCFKHVLPRLNSNDVKFLYGVNSETRKLIERSSRASDLKKRFKIEEMSSISTLEVAWEHKSLWPSWWLSSSFCEQVAKTNKLELLKWIREEKKCEWDVGTINAAVGQGNLEMVKYCVANECPINWSACGCAASGGRLEILKYLREEAKAPWGSWTATRAASNGHLHILEYLVERKFDELEDACEFAAKNGHLDCLKYLHETAKAPWDYLAVREAHDYNETECVQYLLDNDCPLPDGWRYEHGELHVLVESESESSSDYSLF</sequence>
<name>K8FA01_9CHLO</name>
<evidence type="ECO:0000313" key="1">
    <source>
        <dbReference type="EMBL" id="CCO18418.1"/>
    </source>
</evidence>
<dbReference type="InterPro" id="IPR052050">
    <property type="entry name" value="SecEffector_AnkRepeat"/>
</dbReference>
<dbReference type="KEGG" id="bpg:Bathy11g01670"/>